<dbReference type="AlphaFoldDB" id="A0A9J6DHY1"/>
<feature type="domain" description="GH18" evidence="2">
    <location>
        <begin position="482"/>
        <end position="724"/>
    </location>
</feature>
<organism evidence="3 4">
    <name type="scientific">Rhipicephalus microplus</name>
    <name type="common">Cattle tick</name>
    <name type="synonym">Boophilus microplus</name>
    <dbReference type="NCBI Taxonomy" id="6941"/>
    <lineage>
        <taxon>Eukaryota</taxon>
        <taxon>Metazoa</taxon>
        <taxon>Ecdysozoa</taxon>
        <taxon>Arthropoda</taxon>
        <taxon>Chelicerata</taxon>
        <taxon>Arachnida</taxon>
        <taxon>Acari</taxon>
        <taxon>Parasitiformes</taxon>
        <taxon>Ixodida</taxon>
        <taxon>Ixodoidea</taxon>
        <taxon>Ixodidae</taxon>
        <taxon>Rhipicephalinae</taxon>
        <taxon>Rhipicephalus</taxon>
        <taxon>Boophilus</taxon>
    </lineage>
</organism>
<dbReference type="InterPro" id="IPR001223">
    <property type="entry name" value="Glyco_hydro18_cat"/>
</dbReference>
<protein>
    <recommendedName>
        <fullName evidence="2">GH18 domain-containing protein</fullName>
    </recommendedName>
</protein>
<dbReference type="Proteomes" id="UP000821866">
    <property type="component" value="Chromosome 7"/>
</dbReference>
<feature type="compositionally biased region" description="Basic and acidic residues" evidence="1">
    <location>
        <begin position="33"/>
        <end position="42"/>
    </location>
</feature>
<dbReference type="GO" id="GO:0005975">
    <property type="term" value="P:carbohydrate metabolic process"/>
    <property type="evidence" value="ECO:0007669"/>
    <property type="project" value="InterPro"/>
</dbReference>
<dbReference type="PANTHER" id="PTHR11177">
    <property type="entry name" value="CHITINASE"/>
    <property type="match status" value="1"/>
</dbReference>
<dbReference type="EMBL" id="JABSTU010000009">
    <property type="protein sequence ID" value="KAH8021489.1"/>
    <property type="molecule type" value="Genomic_DNA"/>
</dbReference>
<reference evidence="3" key="2">
    <citation type="submission" date="2021-09" db="EMBL/GenBank/DDBJ databases">
        <authorList>
            <person name="Jia N."/>
            <person name="Wang J."/>
            <person name="Shi W."/>
            <person name="Du L."/>
            <person name="Sun Y."/>
            <person name="Zhan W."/>
            <person name="Jiang J."/>
            <person name="Wang Q."/>
            <person name="Zhang B."/>
            <person name="Ji P."/>
            <person name="Sakyi L.B."/>
            <person name="Cui X."/>
            <person name="Yuan T."/>
            <person name="Jiang B."/>
            <person name="Yang W."/>
            <person name="Lam T.T.-Y."/>
            <person name="Chang Q."/>
            <person name="Ding S."/>
            <person name="Wang X."/>
            <person name="Zhu J."/>
            <person name="Ruan X."/>
            <person name="Zhao L."/>
            <person name="Wei J."/>
            <person name="Que T."/>
            <person name="Du C."/>
            <person name="Cheng J."/>
            <person name="Dai P."/>
            <person name="Han X."/>
            <person name="Huang E."/>
            <person name="Gao Y."/>
            <person name="Liu J."/>
            <person name="Shao H."/>
            <person name="Ye R."/>
            <person name="Li L."/>
            <person name="Wei W."/>
            <person name="Wang X."/>
            <person name="Wang C."/>
            <person name="Huo Q."/>
            <person name="Li W."/>
            <person name="Guo W."/>
            <person name="Chen H."/>
            <person name="Chen S."/>
            <person name="Zhou L."/>
            <person name="Zhou L."/>
            <person name="Ni X."/>
            <person name="Tian J."/>
            <person name="Zhou Y."/>
            <person name="Sheng Y."/>
            <person name="Liu T."/>
            <person name="Pan Y."/>
            <person name="Xia L."/>
            <person name="Li J."/>
            <person name="Zhao F."/>
            <person name="Cao W."/>
        </authorList>
    </citation>
    <scope>NUCLEOTIDE SEQUENCE</scope>
    <source>
        <strain evidence="3">Rmic-2018</strain>
        <tissue evidence="3">Larvae</tissue>
    </source>
</reference>
<dbReference type="VEuPathDB" id="VectorBase:LOC119173995"/>
<dbReference type="GO" id="GO:0005576">
    <property type="term" value="C:extracellular region"/>
    <property type="evidence" value="ECO:0007669"/>
    <property type="project" value="TreeGrafter"/>
</dbReference>
<proteinExistence type="predicted"/>
<feature type="region of interest" description="Disordered" evidence="1">
    <location>
        <begin position="23"/>
        <end position="42"/>
    </location>
</feature>
<dbReference type="InterPro" id="IPR029070">
    <property type="entry name" value="Chitinase_insertion_sf"/>
</dbReference>
<dbReference type="GO" id="GO:0008061">
    <property type="term" value="F:chitin binding"/>
    <property type="evidence" value="ECO:0007669"/>
    <property type="project" value="TreeGrafter"/>
</dbReference>
<dbReference type="InterPro" id="IPR017853">
    <property type="entry name" value="GH"/>
</dbReference>
<feature type="compositionally biased region" description="Basic residues" evidence="1">
    <location>
        <begin position="54"/>
        <end position="71"/>
    </location>
</feature>
<evidence type="ECO:0000313" key="3">
    <source>
        <dbReference type="EMBL" id="KAH8021489.1"/>
    </source>
</evidence>
<keyword evidence="4" id="KW-1185">Reference proteome</keyword>
<evidence type="ECO:0000313" key="4">
    <source>
        <dbReference type="Proteomes" id="UP000821866"/>
    </source>
</evidence>
<gene>
    <name evidence="3" type="ORF">HPB51_015885</name>
</gene>
<reference evidence="3" key="1">
    <citation type="journal article" date="2020" name="Cell">
        <title>Large-Scale Comparative Analyses of Tick Genomes Elucidate Their Genetic Diversity and Vector Capacities.</title>
        <authorList>
            <consortium name="Tick Genome and Microbiome Consortium (TIGMIC)"/>
            <person name="Jia N."/>
            <person name="Wang J."/>
            <person name="Shi W."/>
            <person name="Du L."/>
            <person name="Sun Y."/>
            <person name="Zhan W."/>
            <person name="Jiang J.F."/>
            <person name="Wang Q."/>
            <person name="Zhang B."/>
            <person name="Ji P."/>
            <person name="Bell-Sakyi L."/>
            <person name="Cui X.M."/>
            <person name="Yuan T.T."/>
            <person name="Jiang B.G."/>
            <person name="Yang W.F."/>
            <person name="Lam T.T."/>
            <person name="Chang Q.C."/>
            <person name="Ding S.J."/>
            <person name="Wang X.J."/>
            <person name="Zhu J.G."/>
            <person name="Ruan X.D."/>
            <person name="Zhao L."/>
            <person name="Wei J.T."/>
            <person name="Ye R.Z."/>
            <person name="Que T.C."/>
            <person name="Du C.H."/>
            <person name="Zhou Y.H."/>
            <person name="Cheng J.X."/>
            <person name="Dai P.F."/>
            <person name="Guo W.B."/>
            <person name="Han X.H."/>
            <person name="Huang E.J."/>
            <person name="Li L.F."/>
            <person name="Wei W."/>
            <person name="Gao Y.C."/>
            <person name="Liu J.Z."/>
            <person name="Shao H.Z."/>
            <person name="Wang X."/>
            <person name="Wang C.C."/>
            <person name="Yang T.C."/>
            <person name="Huo Q.B."/>
            <person name="Li W."/>
            <person name="Chen H.Y."/>
            <person name="Chen S.E."/>
            <person name="Zhou L.G."/>
            <person name="Ni X.B."/>
            <person name="Tian J.H."/>
            <person name="Sheng Y."/>
            <person name="Liu T."/>
            <person name="Pan Y.S."/>
            <person name="Xia L.Y."/>
            <person name="Li J."/>
            <person name="Zhao F."/>
            <person name="Cao W.C."/>
        </authorList>
    </citation>
    <scope>NUCLEOTIDE SEQUENCE</scope>
    <source>
        <strain evidence="3">Rmic-2018</strain>
    </source>
</reference>
<feature type="region of interest" description="Disordered" evidence="1">
    <location>
        <begin position="54"/>
        <end position="86"/>
    </location>
</feature>
<comment type="caution">
    <text evidence="3">The sequence shown here is derived from an EMBL/GenBank/DDBJ whole genome shotgun (WGS) entry which is preliminary data.</text>
</comment>
<dbReference type="Gene3D" id="3.20.20.80">
    <property type="entry name" value="Glycosidases"/>
    <property type="match status" value="2"/>
</dbReference>
<dbReference type="GO" id="GO:0006032">
    <property type="term" value="P:chitin catabolic process"/>
    <property type="evidence" value="ECO:0007669"/>
    <property type="project" value="TreeGrafter"/>
</dbReference>
<dbReference type="SUPFAM" id="SSF51445">
    <property type="entry name" value="(Trans)glycosidases"/>
    <property type="match status" value="1"/>
</dbReference>
<evidence type="ECO:0000256" key="1">
    <source>
        <dbReference type="SAM" id="MobiDB-lite"/>
    </source>
</evidence>
<feature type="region of interest" description="Disordered" evidence="1">
    <location>
        <begin position="816"/>
        <end position="837"/>
    </location>
</feature>
<name>A0A9J6DHY1_RHIMP</name>
<evidence type="ECO:0000259" key="2">
    <source>
        <dbReference type="Pfam" id="PF00704"/>
    </source>
</evidence>
<dbReference type="PANTHER" id="PTHR11177:SF144">
    <property type="entry name" value="CHITINASE 5"/>
    <property type="match status" value="1"/>
</dbReference>
<dbReference type="InterPro" id="IPR050314">
    <property type="entry name" value="Glycosyl_Hydrlase_18"/>
</dbReference>
<dbReference type="GO" id="GO:0004568">
    <property type="term" value="F:chitinase activity"/>
    <property type="evidence" value="ECO:0007669"/>
    <property type="project" value="TreeGrafter"/>
</dbReference>
<accession>A0A9J6DHY1</accession>
<dbReference type="Pfam" id="PF00704">
    <property type="entry name" value="Glyco_hydro_18"/>
    <property type="match status" value="1"/>
</dbReference>
<sequence length="1092" mass="124358">MQGFAAKVRRSSSSLMEDAQRMMFGSSKHKTTKEHATERAIEYKKTPFDEQLKRLKKKKKDKAAKVLKPKKIPSTTEEPNEPVKGLKPSGISNHLLCFMSDNATDKMQMPAEYCTHLVYKDMTLSKQSHTFVPVKNGTGFDEFMSLRERFVTTKFAVSLSATMVRELLDYTERDESNLAAISTQLAKWISQNELNGVAFTGQLMTSTRHKSMMTVLKSIQDALKRLGEPKPALIFSGYAPHDQYAQKIMLDRSKDYLRIVDIFVIETHYHEEEQFCRLVYPSIFVRVDDTPSSIPVKSALLWMEMVKEDDSLNGTHNICFSLDMSTMSFDVAANSRPSVGGWCTGRKWLNYGQMCGSNIGVTPDEDRVALSTSRRRPQTWLSYDSEEAITKKARPMDVFHGVCVAVFHVDHDDSAAICDGVKRFPRLQAIREVQKHHVEKEFYGDRKKPPPRYLNRERSGSSPTEPAVLCIVGDLLTDMDHYPTEHCTHLIYRDMIFFSEHKWFMPKEDEQSFNQFKELRTKTSLPLLVGVSAEHLSDFYARLWRNPPKMGHFARSAIEWLNLQGFDGIALLDQEVKSTDIARRYFPIVKRLHDEFSNVKRKLLIVVGLSVTDHEKTAEDVAEHLEDLARYSDYLILETHRIKRQGQCKLSLPSSFLEDGALTTSVPIRTALAWMRILHVENETAAQLCISFNMAALNYKMRKGDNTTCKNERWSNFRDVCSSKEGYQAPVHVDGALSTYRTNQNCLADVERAVTLYPRLCVAAFYLEYEDSMGLCRPKFARLSEIAQTLKRGDAIIRTLCAGPVENLVELKPPIRDADSRARHGGEDTTPNHEEERKVPSHNLICVMTEKTSTKEQFPTEACDFVVFMDLTYNGQEDKLVPKANGSGFELFSAMAANGTGNHLVAVSQEDIRECVDKWKDPLALSHFVITTSSWITKNKFDGLAFLGLVVASDRFPTLLKMLQKFHESFKENRPRSLLLMFGIQVQNYKAPPADLLQNLQKIVKVVDYTILETHHSRPSTTCNALLPTSFREYSDLADNLPVMRLALKVNPSVCVAAYYVDYEDYQGVCKVNQTFPRLTAVRHVLDQVRAR</sequence>
<dbReference type="Gene3D" id="3.10.50.10">
    <property type="match status" value="1"/>
</dbReference>